<dbReference type="InterPro" id="IPR052549">
    <property type="entry name" value="SpmB"/>
</dbReference>
<reference evidence="3" key="1">
    <citation type="submission" date="2021-10" db="EMBL/GenBank/DDBJ databases">
        <title>Anaerobic single-cell dispensing facilitates the cultivation of human gut bacteria.</title>
        <authorList>
            <person name="Afrizal A."/>
        </authorList>
    </citation>
    <scope>NUCLEOTIDE SEQUENCE</scope>
    <source>
        <strain evidence="3">CLA-AA-H215</strain>
    </source>
</reference>
<gene>
    <name evidence="3" type="ORF">LKD81_09185</name>
</gene>
<protein>
    <submittedName>
        <fullName evidence="3">Spore maturation protein</fullName>
    </submittedName>
</protein>
<dbReference type="PANTHER" id="PTHR35793">
    <property type="entry name" value="INNER MEMBRANE PROTEIN YJIG"/>
    <property type="match status" value="1"/>
</dbReference>
<keyword evidence="1" id="KW-0472">Membrane</keyword>
<accession>A0AAE3EAK4</accession>
<dbReference type="Proteomes" id="UP001198182">
    <property type="component" value="Unassembled WGS sequence"/>
</dbReference>
<feature type="transmembrane region" description="Helical" evidence="1">
    <location>
        <begin position="49"/>
        <end position="71"/>
    </location>
</feature>
<dbReference type="InterPro" id="IPR011642">
    <property type="entry name" value="Gate_dom"/>
</dbReference>
<dbReference type="PANTHER" id="PTHR35793:SF2">
    <property type="entry name" value="INNER MEMBRANE PROTEIN YJIG"/>
    <property type="match status" value="1"/>
</dbReference>
<evidence type="ECO:0000313" key="4">
    <source>
        <dbReference type="Proteomes" id="UP001198182"/>
    </source>
</evidence>
<dbReference type="Pfam" id="PF07670">
    <property type="entry name" value="Gate"/>
    <property type="match status" value="1"/>
</dbReference>
<proteinExistence type="predicted"/>
<keyword evidence="1" id="KW-1133">Transmembrane helix</keyword>
<feature type="domain" description="Nucleoside transporter/FeoB GTPase Gate" evidence="2">
    <location>
        <begin position="46"/>
        <end position="144"/>
    </location>
</feature>
<dbReference type="GO" id="GO:0005886">
    <property type="term" value="C:plasma membrane"/>
    <property type="evidence" value="ECO:0007669"/>
    <property type="project" value="TreeGrafter"/>
</dbReference>
<name>A0AAE3EAK4_9FIRM</name>
<evidence type="ECO:0000313" key="3">
    <source>
        <dbReference type="EMBL" id="MCC2231163.1"/>
    </source>
</evidence>
<dbReference type="EMBL" id="JAJEQR010000023">
    <property type="protein sequence ID" value="MCC2231163.1"/>
    <property type="molecule type" value="Genomic_DNA"/>
</dbReference>
<evidence type="ECO:0000256" key="1">
    <source>
        <dbReference type="SAM" id="Phobius"/>
    </source>
</evidence>
<comment type="caution">
    <text evidence="3">The sequence shown here is derived from an EMBL/GenBank/DDBJ whole genome shotgun (WGS) entry which is preliminary data.</text>
</comment>
<organism evidence="3 4">
    <name type="scientific">Hominifimenecus microfluidus</name>
    <dbReference type="NCBI Taxonomy" id="2885348"/>
    <lineage>
        <taxon>Bacteria</taxon>
        <taxon>Bacillati</taxon>
        <taxon>Bacillota</taxon>
        <taxon>Clostridia</taxon>
        <taxon>Lachnospirales</taxon>
        <taxon>Lachnospiraceae</taxon>
        <taxon>Hominifimenecus</taxon>
    </lineage>
</organism>
<feature type="transmembrane region" description="Helical" evidence="1">
    <location>
        <begin position="119"/>
        <end position="141"/>
    </location>
</feature>
<dbReference type="RefSeq" id="WP_308453685.1">
    <property type="nucleotide sequence ID" value="NZ_JAJEQR010000023.1"/>
</dbReference>
<feature type="transmembrane region" description="Helical" evidence="1">
    <location>
        <begin position="153"/>
        <end position="174"/>
    </location>
</feature>
<sequence length="176" mass="18735">MQMVMYLSDFVFPFLVFWIVGYGAAKGRPVFEDFLAGAKRGVHTVVEIAPTVIGLMVMTAVLRASGLFDVIARLLSPVTEWIHFPAPLLPLLLVRLFSSSAANGIVTDLFAAYGPDSPIGTAASILMGCTESVFYVLGIYYAAVRVTKTRYTLAGALISIAAGSAASLILATVIKL</sequence>
<dbReference type="AlphaFoldDB" id="A0AAE3EAK4"/>
<evidence type="ECO:0000259" key="2">
    <source>
        <dbReference type="Pfam" id="PF07670"/>
    </source>
</evidence>
<keyword evidence="4" id="KW-1185">Reference proteome</keyword>
<keyword evidence="1" id="KW-0812">Transmembrane</keyword>